<dbReference type="SMART" id="SM00855">
    <property type="entry name" value="PGAM"/>
    <property type="match status" value="1"/>
</dbReference>
<feature type="region of interest" description="Disordered" evidence="2">
    <location>
        <begin position="25"/>
        <end position="44"/>
    </location>
</feature>
<dbReference type="CDD" id="cd07067">
    <property type="entry name" value="HP_PGM_like"/>
    <property type="match status" value="1"/>
</dbReference>
<dbReference type="Gene3D" id="3.40.50.1240">
    <property type="entry name" value="Phosphoglycerate mutase-like"/>
    <property type="match status" value="1"/>
</dbReference>
<gene>
    <name evidence="3" type="ORF">SAMN05216276_102938</name>
</gene>
<evidence type="ECO:0000256" key="1">
    <source>
        <dbReference type="PIRSR" id="PIRSR613078-2"/>
    </source>
</evidence>
<dbReference type="EMBL" id="FZOD01000029">
    <property type="protein sequence ID" value="SNT22357.1"/>
    <property type="molecule type" value="Genomic_DNA"/>
</dbReference>
<dbReference type="InterPro" id="IPR013078">
    <property type="entry name" value="His_Pase_superF_clade-1"/>
</dbReference>
<feature type="compositionally biased region" description="Basic and acidic residues" evidence="2">
    <location>
        <begin position="25"/>
        <end position="37"/>
    </location>
</feature>
<evidence type="ECO:0000313" key="3">
    <source>
        <dbReference type="EMBL" id="SNT22357.1"/>
    </source>
</evidence>
<dbReference type="PANTHER" id="PTHR47623">
    <property type="entry name" value="OS09G0287300 PROTEIN"/>
    <property type="match status" value="1"/>
</dbReference>
<dbReference type="Pfam" id="PF00300">
    <property type="entry name" value="His_Phos_1"/>
    <property type="match status" value="1"/>
</dbReference>
<organism evidence="3 4">
    <name type="scientific">Streptosporangium subroseum</name>
    <dbReference type="NCBI Taxonomy" id="106412"/>
    <lineage>
        <taxon>Bacteria</taxon>
        <taxon>Bacillati</taxon>
        <taxon>Actinomycetota</taxon>
        <taxon>Actinomycetes</taxon>
        <taxon>Streptosporangiales</taxon>
        <taxon>Streptosporangiaceae</taxon>
        <taxon>Streptosporangium</taxon>
    </lineage>
</organism>
<dbReference type="OrthoDB" id="9810154at2"/>
<reference evidence="3 4" key="1">
    <citation type="submission" date="2017-06" db="EMBL/GenBank/DDBJ databases">
        <authorList>
            <person name="Kim H.J."/>
            <person name="Triplett B.A."/>
        </authorList>
    </citation>
    <scope>NUCLEOTIDE SEQUENCE [LARGE SCALE GENOMIC DNA]</scope>
    <source>
        <strain evidence="3 4">CGMCC 4.2132</strain>
    </source>
</reference>
<dbReference type="RefSeq" id="WP_089210003.1">
    <property type="nucleotide sequence ID" value="NZ_FZOD01000029.1"/>
</dbReference>
<feature type="binding site" evidence="1">
    <location>
        <position position="61"/>
    </location>
    <ligand>
        <name>substrate</name>
    </ligand>
</feature>
<evidence type="ECO:0000313" key="4">
    <source>
        <dbReference type="Proteomes" id="UP000198282"/>
    </source>
</evidence>
<keyword evidence="4" id="KW-1185">Reference proteome</keyword>
<dbReference type="InterPro" id="IPR029033">
    <property type="entry name" value="His_PPase_superfam"/>
</dbReference>
<dbReference type="AlphaFoldDB" id="A0A239KVG0"/>
<proteinExistence type="predicted"/>
<sequence>MTVSTSRRLIVLRHAKSAWPDVNDFERPLAPRGRRDAPAAGHRLRDSGYLPDHVICSPARRTRETWDLVVQELDATPPVSYDERVYGAGVNTLLDIVCEAPAEVETLLLVGHNPGLQELTLALAGEASGDALERALEKFPTSAIAVLTFAGSWPELAPASALLADFVIPRGKKKS</sequence>
<protein>
    <submittedName>
        <fullName evidence="3">Phosphohistidine phosphatase</fullName>
    </submittedName>
</protein>
<accession>A0A239KVG0</accession>
<dbReference type="PANTHER" id="PTHR47623:SF1">
    <property type="entry name" value="OS09G0287300 PROTEIN"/>
    <property type="match status" value="1"/>
</dbReference>
<evidence type="ECO:0000256" key="2">
    <source>
        <dbReference type="SAM" id="MobiDB-lite"/>
    </source>
</evidence>
<name>A0A239KVG0_9ACTN</name>
<dbReference type="SUPFAM" id="SSF53254">
    <property type="entry name" value="Phosphoglycerate mutase-like"/>
    <property type="match status" value="1"/>
</dbReference>
<dbReference type="Proteomes" id="UP000198282">
    <property type="component" value="Unassembled WGS sequence"/>
</dbReference>